<keyword evidence="1" id="KW-0732">Signal</keyword>
<dbReference type="InterPro" id="IPR012334">
    <property type="entry name" value="Pectin_lyas_fold"/>
</dbReference>
<dbReference type="SUPFAM" id="SSF51126">
    <property type="entry name" value="Pectin lyase-like"/>
    <property type="match status" value="1"/>
</dbReference>
<comment type="caution">
    <text evidence="3">The sequence shown here is derived from an EMBL/GenBank/DDBJ whole genome shotgun (WGS) entry which is preliminary data.</text>
</comment>
<feature type="chain" id="PRO_5015869849" description="Fibronectin type-III domain-containing protein" evidence="1">
    <location>
        <begin position="34"/>
        <end position="1317"/>
    </location>
</feature>
<dbReference type="SMART" id="SM00710">
    <property type="entry name" value="PbH1"/>
    <property type="match status" value="5"/>
</dbReference>
<dbReference type="SUPFAM" id="SSF49899">
    <property type="entry name" value="Concanavalin A-like lectins/glucanases"/>
    <property type="match status" value="1"/>
</dbReference>
<evidence type="ECO:0000259" key="2">
    <source>
        <dbReference type="PROSITE" id="PS50853"/>
    </source>
</evidence>
<dbReference type="InterPro" id="IPR013783">
    <property type="entry name" value="Ig-like_fold"/>
</dbReference>
<organism evidence="3 4">
    <name type="scientific">Paenibacillus flagellatus</name>
    <dbReference type="NCBI Taxonomy" id="2211139"/>
    <lineage>
        <taxon>Bacteria</taxon>
        <taxon>Bacillati</taxon>
        <taxon>Bacillota</taxon>
        <taxon>Bacilli</taxon>
        <taxon>Bacillales</taxon>
        <taxon>Paenibacillaceae</taxon>
        <taxon>Paenibacillus</taxon>
    </lineage>
</organism>
<dbReference type="InterPro" id="IPR011050">
    <property type="entry name" value="Pectin_lyase_fold/virulence"/>
</dbReference>
<keyword evidence="4" id="KW-1185">Reference proteome</keyword>
<proteinExistence type="predicted"/>
<sequence>MARYGNMGRLVGAAAAMLFALCVALGVGGKAEAAGTTYYVSASAGDDANAGTSEQAPWKTLAKVSSVPFQPGDVILLKGGDVWTGESLNVRGSGTASEPIVLSSYGTGRPKISHYGTALLLENVSGWTVRGLELEVRSNATLTGGGGIAAALMVAFSGGGPYSDITIQDNLIYGEGIDRSTEGIYVTALHPGNLNEEVARNLTIADNTIRDLGWRAVYTGGWDTDGGKGMTSTALFHNVRILRNTVSNIGNQGMILSNANHSAIKWNVVHHAGQYAGSGVTWGPGGIWPIYGSHIEIKFNEVYAMSDSGIGYDAAGINIDCSSEFVVVRYNYSHDNKGPGITTMANIHSLIANNKVGGNYGLTTIGSGQIALSDATNEPQRLTGVKQLRIEDNLISVDRPGTAAITSRRFYTTGDAWAGNGITGNNILLQPNTPGTQVYDFGEGGTIDQANGNRIYSAGGSEFRAAKSGTTYASLADWRSGTGYDANSATAVLDPSPPGNVAGLSGAPNAAPYGIALSWTAATDAGSGIDHYNIYRSTNPSFTPSYATMVGEAKGTSFVDAEELEPATTYYYKVEAEDRNGRTSPAPAAVSVTSGAAPPAPLRVFQASRDFSAFDQGPVWWYQYGQNGSYTNIPAYYPAWHAWRLGQTSLMTGGARQHPDLQDSVRTWVAPYSGNVTISAAGPIAMEQTGPTADGVRVKVLRGTSQLWPGNGWQTVTTDAPVSFPNLSVSVTKGETIRFLVNRGQTHEYDTTLWDPIVAYTSIVPPSPPPATPGVRIPSPLTVEEMRDDFEDGDAAGWTAAYGSWTVVSGAGRAYRQTDPNGGMVYAGQSGWSDYTVEASVTPTAFSASGGSVSLGVLYRDAANRYTLQFNSNGTIEIKKFANGTSVSLGSKAYPVTAGTRYAVRADVYRDGGSGGQSIRMYVNGLLELTVYDTASILTEGRVALDAWRAQADFDDIAVHRAANVWVEAQDWWYDSFEDPGATASSWSVGGGSWSPVFDKTRSYKQTGYGAASAAAGDPDWRDYGVQVRVKLADAAAGGTVRLAFRRADANHSYYVYLNNDQTVGIGKNDGGVRTILASRSYPIAVGTEYELKAFAVGGQIDLYLNGKKLLSASDTTFVTGGIALETSGATAYFDDVVVQRLPVAPSYTADFENGGTAGWNAVSGSWQIAQGATREYRQTGTAFALSALAGGTWNDFALKARVKIDSASGAGGGFAHLNFRYRDADNYYFVYLNDNNAIEIKKKVAGVQTSLAYKPYLVSLGREYRVQVVVSGSHIDLYINGVKELSATDSSFASGGIALETWQAAASFDDVAVTAL</sequence>
<dbReference type="Proteomes" id="UP000247476">
    <property type="component" value="Unassembled WGS sequence"/>
</dbReference>
<dbReference type="SUPFAM" id="SSF49265">
    <property type="entry name" value="Fibronectin type III"/>
    <property type="match status" value="1"/>
</dbReference>
<dbReference type="Gene3D" id="2.60.120.560">
    <property type="entry name" value="Exo-inulinase, domain 1"/>
    <property type="match status" value="3"/>
</dbReference>
<protein>
    <recommendedName>
        <fullName evidence="2">Fibronectin type-III domain-containing protein</fullName>
    </recommendedName>
</protein>
<accession>A0A2V5L1K0</accession>
<feature type="signal peptide" evidence="1">
    <location>
        <begin position="1"/>
        <end position="33"/>
    </location>
</feature>
<dbReference type="InterPro" id="IPR006626">
    <property type="entry name" value="PbH1"/>
</dbReference>
<dbReference type="OrthoDB" id="3333873at2"/>
<evidence type="ECO:0000313" key="3">
    <source>
        <dbReference type="EMBL" id="PYI56616.1"/>
    </source>
</evidence>
<dbReference type="InterPro" id="IPR013320">
    <property type="entry name" value="ConA-like_dom_sf"/>
</dbReference>
<reference evidence="3 4" key="1">
    <citation type="submission" date="2018-05" db="EMBL/GenBank/DDBJ databases">
        <title>Paenibacillus flagellatus sp. nov., isolated from selenium mineral soil.</title>
        <authorList>
            <person name="Dai X."/>
        </authorList>
    </citation>
    <scope>NUCLEOTIDE SEQUENCE [LARGE SCALE GENOMIC DNA]</scope>
    <source>
        <strain evidence="3 4">DXL2</strain>
    </source>
</reference>
<gene>
    <name evidence="3" type="ORF">DLM86_06515</name>
</gene>
<evidence type="ECO:0000256" key="1">
    <source>
        <dbReference type="SAM" id="SignalP"/>
    </source>
</evidence>
<dbReference type="RefSeq" id="WP_110839145.1">
    <property type="nucleotide sequence ID" value="NZ_QJVJ01000002.1"/>
</dbReference>
<dbReference type="InterPro" id="IPR036116">
    <property type="entry name" value="FN3_sf"/>
</dbReference>
<dbReference type="CDD" id="cd00063">
    <property type="entry name" value="FN3"/>
    <property type="match status" value="1"/>
</dbReference>
<evidence type="ECO:0000313" key="4">
    <source>
        <dbReference type="Proteomes" id="UP000247476"/>
    </source>
</evidence>
<dbReference type="EMBL" id="QJVJ01000002">
    <property type="protein sequence ID" value="PYI56616.1"/>
    <property type="molecule type" value="Genomic_DNA"/>
</dbReference>
<dbReference type="PROSITE" id="PS50853">
    <property type="entry name" value="FN3"/>
    <property type="match status" value="1"/>
</dbReference>
<dbReference type="Gene3D" id="2.160.20.10">
    <property type="entry name" value="Single-stranded right-handed beta-helix, Pectin lyase-like"/>
    <property type="match status" value="1"/>
</dbReference>
<dbReference type="Pfam" id="PF00041">
    <property type="entry name" value="fn3"/>
    <property type="match status" value="1"/>
</dbReference>
<dbReference type="InterPro" id="IPR003961">
    <property type="entry name" value="FN3_dom"/>
</dbReference>
<feature type="domain" description="Fibronectin type-III" evidence="2">
    <location>
        <begin position="497"/>
        <end position="599"/>
    </location>
</feature>
<dbReference type="Gene3D" id="2.60.40.10">
    <property type="entry name" value="Immunoglobulins"/>
    <property type="match status" value="1"/>
</dbReference>
<name>A0A2V5L1K0_9BACL</name>